<evidence type="ECO:0000256" key="2">
    <source>
        <dbReference type="ARBA" id="ARBA00012493"/>
    </source>
</evidence>
<comment type="similarity">
    <text evidence="1 14">Belongs to the reverse transcriptase family. Telomerase subfamily.</text>
</comment>
<proteinExistence type="inferred from homology"/>
<dbReference type="CDD" id="cd01648">
    <property type="entry name" value="TERT"/>
    <property type="match status" value="1"/>
</dbReference>
<evidence type="ECO:0000256" key="8">
    <source>
        <dbReference type="ARBA" id="ARBA00022842"/>
    </source>
</evidence>
<keyword evidence="5 14" id="KW-0808">Transferase</keyword>
<dbReference type="SMART" id="SM00975">
    <property type="entry name" value="Telomerase_RBD"/>
    <property type="match status" value="1"/>
</dbReference>
<organism evidence="17 18">
    <name type="scientific">Clytia hemisphaerica</name>
    <dbReference type="NCBI Taxonomy" id="252671"/>
    <lineage>
        <taxon>Eukaryota</taxon>
        <taxon>Metazoa</taxon>
        <taxon>Cnidaria</taxon>
        <taxon>Hydrozoa</taxon>
        <taxon>Hydroidolina</taxon>
        <taxon>Leptothecata</taxon>
        <taxon>Obeliida</taxon>
        <taxon>Clytiidae</taxon>
        <taxon>Clytia</taxon>
    </lineage>
</organism>
<keyword evidence="4 14" id="KW-0158">Chromosome</keyword>
<evidence type="ECO:0000256" key="11">
    <source>
        <dbReference type="ARBA" id="ARBA00023242"/>
    </source>
</evidence>
<dbReference type="GO" id="GO:0007004">
    <property type="term" value="P:telomere maintenance via telomerase"/>
    <property type="evidence" value="ECO:0007669"/>
    <property type="project" value="TreeGrafter"/>
</dbReference>
<dbReference type="PANTHER" id="PTHR12066:SF0">
    <property type="entry name" value="TELOMERASE REVERSE TRANSCRIPTASE"/>
    <property type="match status" value="1"/>
</dbReference>
<dbReference type="GO" id="GO:0070034">
    <property type="term" value="F:telomerase RNA binding"/>
    <property type="evidence" value="ECO:0007669"/>
    <property type="project" value="TreeGrafter"/>
</dbReference>
<dbReference type="RefSeq" id="XP_066921838.1">
    <property type="nucleotide sequence ID" value="XM_067065737.1"/>
</dbReference>
<evidence type="ECO:0000256" key="7">
    <source>
        <dbReference type="ARBA" id="ARBA00022723"/>
    </source>
</evidence>
<dbReference type="EnsemblMetazoa" id="CLYHEMT021864.1">
    <property type="protein sequence ID" value="CLYHEMP021864.1"/>
    <property type="gene ID" value="CLYHEMG021864"/>
</dbReference>
<dbReference type="GO" id="GO:0000781">
    <property type="term" value="C:chromosome, telomeric region"/>
    <property type="evidence" value="ECO:0007669"/>
    <property type="project" value="UniProtKB-SubCell"/>
</dbReference>
<keyword evidence="8 14" id="KW-0460">Magnesium</keyword>
<evidence type="ECO:0000256" key="4">
    <source>
        <dbReference type="ARBA" id="ARBA00022454"/>
    </source>
</evidence>
<feature type="domain" description="Reverse transcriptase" evidence="16">
    <location>
        <begin position="516"/>
        <end position="855"/>
    </location>
</feature>
<sequence>MNLNSTALSSYFCKLFTLSQFAQKLSLQPPQSLLKFMDTIVIATNHQTEILPTFANAGKCLFTFGDILDRSIERLLDLKQNNVLCLGFSLIREGYKRACITGSNRVQIKAPNTTVMYLKTRIWKDVHALLGDEFMVHILQNVSMFVAIENDCFVQLCGLPLQDENESKCTTPDLCGPVGEKERKKVTNKRRRQNSEPSIQQASKKRKLNENFHKATIQNKNPPNHRKTPKTPKTATTSIKNTTNKTGPQDPESTFLKRSKMFYSKSLLQKFSSSHILNKSEPTNKGIYNLLNSIFKFANKPLKIERLPKHLFHTKNLFKTLLTNFKKLKLRRLLNFYCPLPKWIIGQHLRAKRSRRKVDYQQTARAFTPVRQVYLWTRKVLSNVIPPLLWGSERNKKTLLKAVLLFLTRRRYERLTLRSVMKGIKTSHFTCFEQSLQSHPKTAQYSLKKERLVQMFIQWIFSELLVPLLKACFYITETGTHRNKVFYYRKPVWSVLRRIGMKPLLGTLFRTVSRNTVNEMLASKRCIGVHDIRFIPSQKKVRAIANLTKGHVVTPSNVNAIAPPATLKRKKPSTINNELRPLHLSLCYESFFKSSLLGVGVTRPDQIFEKWLEFVNNCKSQYKCIPKLYAISLDIKRCFDTLPQDRILKLISEILKEDSYVIKKFVKIKNSQNGCVTKKFVSLATDGFDCTNFVSFIREQIKCGRLVGQNVVFVDKVFYRCETRDSMLSLVTKHIKCSIGNASDRYLLQNTGIAQGSILATTLNNIHYGDIETKYLVSTYQTLESFFIRWVDDYFFVTTSLQLARKFLNDMNRNMPNYGANLNLDKLSVNFKISGQPSSSERCQGDWFTWCGYLFNLQTMECCYNYMQYIGESIKDGMTFQYGSHRGLSMAKQLVLAVTVKASPLIVDENFNSISNAHKNIYQVFRYAALKFLALAQALRQDQGLNIMFCFRTIKKLPLKFHKRLQQNYQKHRSKHPGSKAGHSISLQKIKGLCYQAFVDKLRRHQTGYKRLIGLLVFELKLLKEHLVDIDLTDIRERSQYFKMIKL</sequence>
<dbReference type="Pfam" id="PF11474">
    <property type="entry name" value="TEN_TERT"/>
    <property type="match status" value="1"/>
</dbReference>
<dbReference type="PRINTS" id="PR01365">
    <property type="entry name" value="TELOMERASERT"/>
</dbReference>
<reference evidence="17" key="1">
    <citation type="submission" date="2021-01" db="UniProtKB">
        <authorList>
            <consortium name="EnsemblMetazoa"/>
        </authorList>
    </citation>
    <scope>IDENTIFICATION</scope>
</reference>
<dbReference type="Pfam" id="PF21399">
    <property type="entry name" value="TERT_C"/>
    <property type="match status" value="1"/>
</dbReference>
<dbReference type="Gene3D" id="1.10.132.70">
    <property type="match status" value="1"/>
</dbReference>
<accession>A0A7M6DQ77</accession>
<feature type="compositionally biased region" description="Polar residues" evidence="15">
    <location>
        <begin position="238"/>
        <end position="247"/>
    </location>
</feature>
<dbReference type="GO" id="GO:0046872">
    <property type="term" value="F:metal ion binding"/>
    <property type="evidence" value="ECO:0007669"/>
    <property type="project" value="UniProtKB-KW"/>
</dbReference>
<dbReference type="PROSITE" id="PS50878">
    <property type="entry name" value="RT_POL"/>
    <property type="match status" value="1"/>
</dbReference>
<keyword evidence="18" id="KW-1185">Reference proteome</keyword>
<dbReference type="GO" id="GO:0042162">
    <property type="term" value="F:telomeric DNA binding"/>
    <property type="evidence" value="ECO:0007669"/>
    <property type="project" value="TreeGrafter"/>
</dbReference>
<keyword evidence="10 14" id="KW-0695">RNA-directed DNA polymerase</keyword>
<evidence type="ECO:0000256" key="9">
    <source>
        <dbReference type="ARBA" id="ARBA00022895"/>
    </source>
</evidence>
<feature type="region of interest" description="Disordered" evidence="15">
    <location>
        <begin position="165"/>
        <end position="254"/>
    </location>
</feature>
<dbReference type="AlphaFoldDB" id="A0A7M6DQ77"/>
<evidence type="ECO:0000256" key="1">
    <source>
        <dbReference type="ARBA" id="ARBA00008001"/>
    </source>
</evidence>
<evidence type="ECO:0000256" key="15">
    <source>
        <dbReference type="SAM" id="MobiDB-lite"/>
    </source>
</evidence>
<dbReference type="Proteomes" id="UP000594262">
    <property type="component" value="Unplaced"/>
</dbReference>
<comment type="subcellular location">
    <subcellularLocation>
        <location evidence="14">Nucleus</location>
    </subcellularLocation>
    <subcellularLocation>
        <location evidence="14">Chromosome</location>
        <location evidence="14">Telomere</location>
    </subcellularLocation>
</comment>
<dbReference type="GeneID" id="136809225"/>
<dbReference type="InterPro" id="IPR049139">
    <property type="entry name" value="TERT_C"/>
</dbReference>
<dbReference type="OrthoDB" id="289721at2759"/>
<evidence type="ECO:0000256" key="13">
    <source>
        <dbReference type="ARBA" id="ARBA00048173"/>
    </source>
</evidence>
<dbReference type="Pfam" id="PF12009">
    <property type="entry name" value="Telomerase_RBD"/>
    <property type="match status" value="1"/>
</dbReference>
<dbReference type="EC" id="2.7.7.49" evidence="2 14"/>
<dbReference type="InterPro" id="IPR003545">
    <property type="entry name" value="Telomerase_RT"/>
</dbReference>
<dbReference type="InterPro" id="IPR000477">
    <property type="entry name" value="RT_dom"/>
</dbReference>
<dbReference type="GO" id="GO:0003720">
    <property type="term" value="F:telomerase activity"/>
    <property type="evidence" value="ECO:0007669"/>
    <property type="project" value="InterPro"/>
</dbReference>
<keyword evidence="9 14" id="KW-0779">Telomere</keyword>
<dbReference type="PANTHER" id="PTHR12066">
    <property type="entry name" value="TELOMERASE REVERSE TRANSCRIPTASE"/>
    <property type="match status" value="1"/>
</dbReference>
<evidence type="ECO:0000256" key="10">
    <source>
        <dbReference type="ARBA" id="ARBA00022918"/>
    </source>
</evidence>
<evidence type="ECO:0000256" key="5">
    <source>
        <dbReference type="ARBA" id="ARBA00022679"/>
    </source>
</evidence>
<evidence type="ECO:0000256" key="12">
    <source>
        <dbReference type="ARBA" id="ARBA00032044"/>
    </source>
</evidence>
<comment type="function">
    <text evidence="14">Telomerase is a ribonucleoprotein enzyme essential for the replication of chromosome termini in most eukaryotes. It elongates telomeres. It is a reverse transcriptase that adds simple sequence repeats to chromosome ends by copying a template sequence within the RNA component of the enzyme.</text>
</comment>
<keyword evidence="6 14" id="KW-0548">Nucleotidyltransferase</keyword>
<dbReference type="Gene3D" id="1.10.357.90">
    <property type="match status" value="1"/>
</dbReference>
<evidence type="ECO:0000256" key="14">
    <source>
        <dbReference type="RuleBase" id="RU365061"/>
    </source>
</evidence>
<dbReference type="InterPro" id="IPR049915">
    <property type="entry name" value="TERT_TEN"/>
</dbReference>
<dbReference type="GO" id="GO:0000333">
    <property type="term" value="C:telomerase catalytic core complex"/>
    <property type="evidence" value="ECO:0007669"/>
    <property type="project" value="TreeGrafter"/>
</dbReference>
<dbReference type="InterPro" id="IPR021891">
    <property type="entry name" value="Telomerase_RBD"/>
</dbReference>
<evidence type="ECO:0000313" key="18">
    <source>
        <dbReference type="Proteomes" id="UP000594262"/>
    </source>
</evidence>
<evidence type="ECO:0000259" key="16">
    <source>
        <dbReference type="PROSITE" id="PS50878"/>
    </source>
</evidence>
<evidence type="ECO:0000313" key="17">
    <source>
        <dbReference type="EnsemblMetazoa" id="CLYHEMP021864.1"/>
    </source>
</evidence>
<evidence type="ECO:0000256" key="3">
    <source>
        <dbReference type="ARBA" id="ARBA00016182"/>
    </source>
</evidence>
<keyword evidence="11 14" id="KW-0539">Nucleus</keyword>
<name>A0A7M6DQ77_9CNID</name>
<comment type="catalytic activity">
    <reaction evidence="13 14">
        <text>DNA(n) + a 2'-deoxyribonucleoside 5'-triphosphate = DNA(n+1) + diphosphate</text>
        <dbReference type="Rhea" id="RHEA:22508"/>
        <dbReference type="Rhea" id="RHEA-COMP:17339"/>
        <dbReference type="Rhea" id="RHEA-COMP:17340"/>
        <dbReference type="ChEBI" id="CHEBI:33019"/>
        <dbReference type="ChEBI" id="CHEBI:61560"/>
        <dbReference type="ChEBI" id="CHEBI:173112"/>
        <dbReference type="EC" id="2.7.7.49"/>
    </reaction>
</comment>
<evidence type="ECO:0000256" key="6">
    <source>
        <dbReference type="ARBA" id="ARBA00022695"/>
    </source>
</evidence>
<protein>
    <recommendedName>
        <fullName evidence="3 14">Telomerase reverse transcriptase</fullName>
        <ecNumber evidence="2 14">2.7.7.49</ecNumber>
    </recommendedName>
    <alternativeName>
        <fullName evidence="12 14">Telomerase catalytic subunit</fullName>
    </alternativeName>
</protein>
<dbReference type="Gene3D" id="3.30.70.2630">
    <property type="match status" value="1"/>
</dbReference>
<keyword evidence="7 14" id="KW-0479">Metal-binding</keyword>